<keyword evidence="2" id="KW-0732">Signal</keyword>
<reference evidence="8 9" key="1">
    <citation type="submission" date="2023-01" db="EMBL/GenBank/DDBJ databases">
        <authorList>
            <person name="Whitehead M."/>
        </authorList>
    </citation>
    <scope>NUCLEOTIDE SEQUENCE [LARGE SCALE GENOMIC DNA]</scope>
</reference>
<evidence type="ECO:0000313" key="9">
    <source>
        <dbReference type="Proteomes" id="UP001160148"/>
    </source>
</evidence>
<keyword evidence="6" id="KW-0325">Glycoprotein</keyword>
<gene>
    <name evidence="8" type="ORF">MEUPH1_LOCUS21905</name>
</gene>
<dbReference type="InterPro" id="IPR029058">
    <property type="entry name" value="AB_hydrolase_fold"/>
</dbReference>
<evidence type="ECO:0000256" key="1">
    <source>
        <dbReference type="ARBA" id="ARBA00010701"/>
    </source>
</evidence>
<evidence type="ECO:0000256" key="3">
    <source>
        <dbReference type="ARBA" id="ARBA00022801"/>
    </source>
</evidence>
<feature type="domain" description="Partial AB-hydrolase lipase" evidence="7">
    <location>
        <begin position="52"/>
        <end position="110"/>
    </location>
</feature>
<evidence type="ECO:0000256" key="2">
    <source>
        <dbReference type="ARBA" id="ARBA00022729"/>
    </source>
</evidence>
<dbReference type="FunFam" id="3.40.50.1820:FF:000057">
    <property type="entry name" value="Lipase"/>
    <property type="match status" value="1"/>
</dbReference>
<dbReference type="Proteomes" id="UP001160148">
    <property type="component" value="Unassembled WGS sequence"/>
</dbReference>
<dbReference type="EMBL" id="CARXXK010000004">
    <property type="protein sequence ID" value="CAI6367429.1"/>
    <property type="molecule type" value="Genomic_DNA"/>
</dbReference>
<accession>A0AAV0XFK6</accession>
<comment type="similarity">
    <text evidence="1">Belongs to the AB hydrolase superfamily. Lipase family.</text>
</comment>
<evidence type="ECO:0000256" key="6">
    <source>
        <dbReference type="ARBA" id="ARBA00023180"/>
    </source>
</evidence>
<organism evidence="8 9">
    <name type="scientific">Macrosiphum euphorbiae</name>
    <name type="common">potato aphid</name>
    <dbReference type="NCBI Taxonomy" id="13131"/>
    <lineage>
        <taxon>Eukaryota</taxon>
        <taxon>Metazoa</taxon>
        <taxon>Ecdysozoa</taxon>
        <taxon>Arthropoda</taxon>
        <taxon>Hexapoda</taxon>
        <taxon>Insecta</taxon>
        <taxon>Pterygota</taxon>
        <taxon>Neoptera</taxon>
        <taxon>Paraneoptera</taxon>
        <taxon>Hemiptera</taxon>
        <taxon>Sternorrhyncha</taxon>
        <taxon>Aphidomorpha</taxon>
        <taxon>Aphidoidea</taxon>
        <taxon>Aphididae</taxon>
        <taxon>Macrosiphini</taxon>
        <taxon>Macrosiphum</taxon>
    </lineage>
</organism>
<keyword evidence="9" id="KW-1185">Reference proteome</keyword>
<comment type="caution">
    <text evidence="8">The sequence shown here is derived from an EMBL/GenBank/DDBJ whole genome shotgun (WGS) entry which is preliminary data.</text>
</comment>
<dbReference type="GO" id="GO:0016787">
    <property type="term" value="F:hydrolase activity"/>
    <property type="evidence" value="ECO:0007669"/>
    <property type="project" value="UniProtKB-KW"/>
</dbReference>
<name>A0AAV0XFK6_9HEMI</name>
<dbReference type="GO" id="GO:0016042">
    <property type="term" value="P:lipid catabolic process"/>
    <property type="evidence" value="ECO:0007669"/>
    <property type="project" value="UniProtKB-KW"/>
</dbReference>
<keyword evidence="4" id="KW-0442">Lipid degradation</keyword>
<evidence type="ECO:0000256" key="4">
    <source>
        <dbReference type="ARBA" id="ARBA00022963"/>
    </source>
</evidence>
<evidence type="ECO:0000313" key="8">
    <source>
        <dbReference type="EMBL" id="CAI6367429.1"/>
    </source>
</evidence>
<dbReference type="AlphaFoldDB" id="A0AAV0XFK6"/>
<evidence type="ECO:0000259" key="7">
    <source>
        <dbReference type="Pfam" id="PF04083"/>
    </source>
</evidence>
<evidence type="ECO:0000256" key="5">
    <source>
        <dbReference type="ARBA" id="ARBA00023098"/>
    </source>
</evidence>
<keyword evidence="3" id="KW-0378">Hydrolase</keyword>
<dbReference type="Gene3D" id="3.40.50.1820">
    <property type="entry name" value="alpha/beta hydrolase"/>
    <property type="match status" value="1"/>
</dbReference>
<protein>
    <recommendedName>
        <fullName evidence="7">Partial AB-hydrolase lipase domain-containing protein</fullName>
    </recommendedName>
</protein>
<dbReference type="PANTHER" id="PTHR11005">
    <property type="entry name" value="LYSOSOMAL ACID LIPASE-RELATED"/>
    <property type="match status" value="1"/>
</dbReference>
<dbReference type="InterPro" id="IPR006693">
    <property type="entry name" value="AB_hydrolase_lipase"/>
</dbReference>
<dbReference type="SUPFAM" id="SSF53474">
    <property type="entry name" value="alpha/beta-Hydrolases"/>
    <property type="match status" value="1"/>
</dbReference>
<proteinExistence type="inferred from homology"/>
<sequence length="632" mass="69915">MKNIKFSFLRSSIAVKQLVVNLLVAPIIVTLTTNTPTTSAMNLFENYSLSTVEMIRNDGYEVEVHNVITADGYILELHRIPKSKGGKAPSRNHPVFIHHGILGTSADWVLAGAAMSLPMQLADAGYDVWLANCRGNTYSRKHISMTYKQKAFWNFSLHEVGKYDLPSSIDYILSMTNSSQLHYIGYSMGSCVFFIMASERPEYQPKIRSQISLAPVAFLSNTRSSLRFMAPYAKMLNVVYQRMWKGMFMPQSNMQKFLASTICRERITQRMICEKCIIFSVCGSDPYHFDTKLIPLIMGHFPAGTSANLAAHFAQFILKDTFGQYDWGRSMNMRHYNSTEPPTYDLKSIRVPITLIYGENDILADTIDVMKLKAQLPMVVDAFPAKSPYFNHVDFLWSSKVNEHVNEPVKEILQKTDDLGWTYTGPAANATAVDAVVPVVSQQPFQVLQLNPLSGAILAPSLEFFAENLDAIIASTMPLPVDERDVAVFEMEREQQRLLFGGVIRFAQAAEKKYGQLREGITNEISGWADDVATGAESRVKQTAVLVNGKIAFAGHSVAGAVGKAGHSVAGAVGKAEHFVVGGVGKAEQTVVVGMGKAQNYVSYGLNKADRAVNGALNATVGRVGRVLWFWK</sequence>
<dbReference type="Pfam" id="PF04083">
    <property type="entry name" value="Abhydro_lipase"/>
    <property type="match status" value="1"/>
</dbReference>
<keyword evidence="5" id="KW-0443">Lipid metabolism</keyword>